<dbReference type="AlphaFoldDB" id="A0A1I2PUE9"/>
<evidence type="ECO:0000313" key="2">
    <source>
        <dbReference type="Proteomes" id="UP000182635"/>
    </source>
</evidence>
<gene>
    <name evidence="1" type="ORF">SAMN02910432_00314</name>
</gene>
<dbReference type="Gene3D" id="3.40.50.11250">
    <property type="entry name" value="Protein of unknown function DUF3013"/>
    <property type="match status" value="1"/>
</dbReference>
<name>A0A1I2PUE9_9LACO</name>
<dbReference type="RefSeq" id="WP_046922554.1">
    <property type="nucleotide sequence ID" value="NZ_AYYL01000002.1"/>
</dbReference>
<evidence type="ECO:0000313" key="1">
    <source>
        <dbReference type="EMBL" id="SFG19895.1"/>
    </source>
</evidence>
<dbReference type="InterPro" id="IPR021380">
    <property type="entry name" value="DUF3013"/>
</dbReference>
<proteinExistence type="predicted"/>
<protein>
    <recommendedName>
        <fullName evidence="3">DUF3013 family protein</fullName>
    </recommendedName>
</protein>
<organism evidence="1 2">
    <name type="scientific">Ligilactobacillus ruminis DSM 20403 = NBRC 102161</name>
    <dbReference type="NCBI Taxonomy" id="1423798"/>
    <lineage>
        <taxon>Bacteria</taxon>
        <taxon>Bacillati</taxon>
        <taxon>Bacillota</taxon>
        <taxon>Bacilli</taxon>
        <taxon>Lactobacillales</taxon>
        <taxon>Lactobacillaceae</taxon>
        <taxon>Ligilactobacillus</taxon>
    </lineage>
</organism>
<dbReference type="Pfam" id="PF11217">
    <property type="entry name" value="DUF3013"/>
    <property type="match status" value="1"/>
</dbReference>
<accession>A0A1I2PUE9</accession>
<sequence>MARQDLLEFLKQGLDALDFKGDVSLDWDKKSHSFVVDLVFYIENKAGQRMEDADGILSDEPIIAFSDAILIYDGKKGLAGYDADDFLACLAFDGKEGWSLAYGKAFLTYLQIIMDNGTRDLLKFFADDEDEIFELEWSDEEFSRLLKNAESEYPRQSLHYPKF</sequence>
<reference evidence="2" key="1">
    <citation type="submission" date="2016-10" db="EMBL/GenBank/DDBJ databases">
        <authorList>
            <person name="Varghese N."/>
            <person name="Submissions S."/>
        </authorList>
    </citation>
    <scope>NUCLEOTIDE SEQUENCE [LARGE SCALE GENOMIC DNA]</scope>
    <source>
        <strain evidence="2">DSM 20403</strain>
    </source>
</reference>
<dbReference type="EMBL" id="FOPI01000005">
    <property type="protein sequence ID" value="SFG19895.1"/>
    <property type="molecule type" value="Genomic_DNA"/>
</dbReference>
<dbReference type="Proteomes" id="UP000182635">
    <property type="component" value="Unassembled WGS sequence"/>
</dbReference>
<dbReference type="OrthoDB" id="2165293at2"/>
<evidence type="ECO:0008006" key="3">
    <source>
        <dbReference type="Google" id="ProtNLM"/>
    </source>
</evidence>